<feature type="transmembrane region" description="Helical" evidence="1">
    <location>
        <begin position="157"/>
        <end position="174"/>
    </location>
</feature>
<evidence type="ECO:0000256" key="1">
    <source>
        <dbReference type="SAM" id="Phobius"/>
    </source>
</evidence>
<dbReference type="RefSeq" id="WP_160364235.1">
    <property type="nucleotide sequence ID" value="NZ_JACEIB010000027.1"/>
</dbReference>
<accession>A0A838LAV5</accession>
<evidence type="ECO:0000313" key="3">
    <source>
        <dbReference type="Proteomes" id="UP000570166"/>
    </source>
</evidence>
<feature type="transmembrane region" description="Helical" evidence="1">
    <location>
        <begin position="129"/>
        <end position="150"/>
    </location>
</feature>
<organism evidence="2 3">
    <name type="scientific">Sphingomonas chungangi</name>
    <dbReference type="NCBI Taxonomy" id="2683589"/>
    <lineage>
        <taxon>Bacteria</taxon>
        <taxon>Pseudomonadati</taxon>
        <taxon>Pseudomonadota</taxon>
        <taxon>Alphaproteobacteria</taxon>
        <taxon>Sphingomonadales</taxon>
        <taxon>Sphingomonadaceae</taxon>
        <taxon>Sphingomonas</taxon>
    </lineage>
</organism>
<gene>
    <name evidence="2" type="ORF">HZF05_20050</name>
</gene>
<protein>
    <submittedName>
        <fullName evidence="2">Uncharacterized protein</fullName>
    </submittedName>
</protein>
<sequence length="252" mass="26551">MAAIDPSAQLTTKAAFRVLTEGFGGDMIAGVAHLAASTKGARHEPGRRSVAADGAAVIRQRFRYHGPAGQRGHSDDAAAAAAPAFPQPAAAQPAQLGQAMQPEAQIVVFALVSLLFFMISLFASNEDWLASAGCTGVLVAYWALNTILWMMRIVEDWSLPSDILFALGTGWLAYTLRKPWLAVLAGLFVVNLVLDGLHLAGRLGYGSWAEAGNITFVLQLGTASFPGLVRVTRSLVGQQSASTAAPSPLHQD</sequence>
<feature type="transmembrane region" description="Helical" evidence="1">
    <location>
        <begin position="180"/>
        <end position="200"/>
    </location>
</feature>
<keyword evidence="3" id="KW-1185">Reference proteome</keyword>
<reference evidence="2 3" key="1">
    <citation type="submission" date="2020-07" db="EMBL/GenBank/DDBJ databases">
        <authorList>
            <person name="Sun Q."/>
        </authorList>
    </citation>
    <scope>NUCLEOTIDE SEQUENCE [LARGE SCALE GENOMIC DNA]</scope>
    <source>
        <strain evidence="2 3">CGMCC 1.13654</strain>
    </source>
</reference>
<dbReference type="AlphaFoldDB" id="A0A838LAV5"/>
<keyword evidence="1" id="KW-0812">Transmembrane</keyword>
<dbReference type="EMBL" id="JACEIB010000027">
    <property type="protein sequence ID" value="MBA2936381.1"/>
    <property type="molecule type" value="Genomic_DNA"/>
</dbReference>
<dbReference type="Proteomes" id="UP000570166">
    <property type="component" value="Unassembled WGS sequence"/>
</dbReference>
<feature type="transmembrane region" description="Helical" evidence="1">
    <location>
        <begin position="106"/>
        <end position="123"/>
    </location>
</feature>
<proteinExistence type="predicted"/>
<keyword evidence="1" id="KW-0472">Membrane</keyword>
<name>A0A838LAV5_9SPHN</name>
<comment type="caution">
    <text evidence="2">The sequence shown here is derived from an EMBL/GenBank/DDBJ whole genome shotgun (WGS) entry which is preliminary data.</text>
</comment>
<keyword evidence="1" id="KW-1133">Transmembrane helix</keyword>
<evidence type="ECO:0000313" key="2">
    <source>
        <dbReference type="EMBL" id="MBA2936381.1"/>
    </source>
</evidence>